<dbReference type="InterPro" id="IPR051212">
    <property type="entry name" value="Type-I_RE_S_subunit"/>
</dbReference>
<dbReference type="EMBL" id="BART01021302">
    <property type="protein sequence ID" value="GAG98618.1"/>
    <property type="molecule type" value="Genomic_DNA"/>
</dbReference>
<dbReference type="Gene3D" id="3.90.220.20">
    <property type="entry name" value="DNA methylase specificity domains"/>
    <property type="match status" value="1"/>
</dbReference>
<keyword evidence="1" id="KW-0680">Restriction system</keyword>
<keyword evidence="3" id="KW-0175">Coiled coil</keyword>
<dbReference type="SUPFAM" id="SSF116734">
    <property type="entry name" value="DNA methylase specificity domain"/>
    <property type="match status" value="1"/>
</dbReference>
<dbReference type="GO" id="GO:0009307">
    <property type="term" value="P:DNA restriction-modification system"/>
    <property type="evidence" value="ECO:0007669"/>
    <property type="project" value="UniProtKB-KW"/>
</dbReference>
<dbReference type="GO" id="GO:0003677">
    <property type="term" value="F:DNA binding"/>
    <property type="evidence" value="ECO:0007669"/>
    <property type="project" value="UniProtKB-KW"/>
</dbReference>
<evidence type="ECO:0000256" key="1">
    <source>
        <dbReference type="ARBA" id="ARBA00022747"/>
    </source>
</evidence>
<dbReference type="InterPro" id="IPR044946">
    <property type="entry name" value="Restrct_endonuc_typeI_TRD_sf"/>
</dbReference>
<evidence type="ECO:0000313" key="4">
    <source>
        <dbReference type="EMBL" id="GAG98618.1"/>
    </source>
</evidence>
<organism evidence="4">
    <name type="scientific">marine sediment metagenome</name>
    <dbReference type="NCBI Taxonomy" id="412755"/>
    <lineage>
        <taxon>unclassified sequences</taxon>
        <taxon>metagenomes</taxon>
        <taxon>ecological metagenomes</taxon>
    </lineage>
</organism>
<protein>
    <recommendedName>
        <fullName evidence="5">Type I restriction modification DNA specificity domain-containing protein</fullName>
    </recommendedName>
</protein>
<sequence length="92" mass="10401">YQIKRLEPAIRGTAPNTTLPIIDQQEVGYLPFVVPPLSEQQKIVVYLDQEIAKIDKLKDRVESAIDTLHEYRASLISAAVTGKIDVRSRQKI</sequence>
<keyword evidence="2" id="KW-0238">DNA-binding</keyword>
<evidence type="ECO:0008006" key="5">
    <source>
        <dbReference type="Google" id="ProtNLM"/>
    </source>
</evidence>
<gene>
    <name evidence="4" type="ORF">S01H4_39346</name>
</gene>
<comment type="caution">
    <text evidence="4">The sequence shown here is derived from an EMBL/GenBank/DDBJ whole genome shotgun (WGS) entry which is preliminary data.</text>
</comment>
<evidence type="ECO:0000256" key="2">
    <source>
        <dbReference type="ARBA" id="ARBA00023125"/>
    </source>
</evidence>
<dbReference type="AlphaFoldDB" id="X1CR99"/>
<feature type="coiled-coil region" evidence="3">
    <location>
        <begin position="47"/>
        <end position="74"/>
    </location>
</feature>
<accession>X1CR99</accession>
<reference evidence="4" key="1">
    <citation type="journal article" date="2014" name="Front. Microbiol.">
        <title>High frequency of phylogenetically diverse reductive dehalogenase-homologous genes in deep subseafloor sedimentary metagenomes.</title>
        <authorList>
            <person name="Kawai M."/>
            <person name="Futagami T."/>
            <person name="Toyoda A."/>
            <person name="Takaki Y."/>
            <person name="Nishi S."/>
            <person name="Hori S."/>
            <person name="Arai W."/>
            <person name="Tsubouchi T."/>
            <person name="Morono Y."/>
            <person name="Uchiyama I."/>
            <person name="Ito T."/>
            <person name="Fujiyama A."/>
            <person name="Inagaki F."/>
            <person name="Takami H."/>
        </authorList>
    </citation>
    <scope>NUCLEOTIDE SEQUENCE</scope>
    <source>
        <strain evidence="4">Expedition CK06-06</strain>
    </source>
</reference>
<proteinExistence type="predicted"/>
<dbReference type="PANTHER" id="PTHR43140:SF1">
    <property type="entry name" value="TYPE I RESTRICTION ENZYME ECOKI SPECIFICITY SUBUNIT"/>
    <property type="match status" value="1"/>
</dbReference>
<dbReference type="PANTHER" id="PTHR43140">
    <property type="entry name" value="TYPE-1 RESTRICTION ENZYME ECOKI SPECIFICITY PROTEIN"/>
    <property type="match status" value="1"/>
</dbReference>
<evidence type="ECO:0000256" key="3">
    <source>
        <dbReference type="SAM" id="Coils"/>
    </source>
</evidence>
<name>X1CR99_9ZZZZ</name>
<feature type="non-terminal residue" evidence="4">
    <location>
        <position position="1"/>
    </location>
</feature>